<comment type="caution">
    <text evidence="1">The sequence shown here is derived from an EMBL/GenBank/DDBJ whole genome shotgun (WGS) entry which is preliminary data.</text>
</comment>
<dbReference type="GO" id="GO:0005666">
    <property type="term" value="C:RNA polymerase III complex"/>
    <property type="evidence" value="ECO:0007669"/>
    <property type="project" value="InterPro"/>
</dbReference>
<dbReference type="SUPFAM" id="SSF46785">
    <property type="entry name" value="Winged helix' DNA-binding domain"/>
    <property type="match status" value="1"/>
</dbReference>
<evidence type="ECO:0000313" key="1">
    <source>
        <dbReference type="EMBL" id="KAF6026813.1"/>
    </source>
</evidence>
<dbReference type="InterPro" id="IPR036388">
    <property type="entry name" value="WH-like_DNA-bd_sf"/>
</dbReference>
<dbReference type="FunFam" id="1.10.10.10:FF:000237">
    <property type="entry name" value="DNA-directed RNA polymerase III subunit RPC6"/>
    <property type="match status" value="1"/>
</dbReference>
<dbReference type="EMBL" id="VXIV02002203">
    <property type="protein sequence ID" value="KAF6026813.1"/>
    <property type="molecule type" value="Genomic_DNA"/>
</dbReference>
<gene>
    <name evidence="1" type="ORF">EB796_014877</name>
</gene>
<proteinExistence type="predicted"/>
<dbReference type="Proteomes" id="UP000593567">
    <property type="component" value="Unassembled WGS sequence"/>
</dbReference>
<protein>
    <submittedName>
        <fullName evidence="1">POLR3F</fullName>
    </submittedName>
</protein>
<dbReference type="Pfam" id="PF05158">
    <property type="entry name" value="RNA_pol_Rpc34"/>
    <property type="match status" value="1"/>
</dbReference>
<dbReference type="Gene3D" id="1.10.10.10">
    <property type="entry name" value="Winged helix-like DNA-binding domain superfamily/Winged helix DNA-binding domain"/>
    <property type="match status" value="1"/>
</dbReference>
<evidence type="ECO:0000313" key="2">
    <source>
        <dbReference type="Proteomes" id="UP000593567"/>
    </source>
</evidence>
<organism evidence="1 2">
    <name type="scientific">Bugula neritina</name>
    <name type="common">Brown bryozoan</name>
    <name type="synonym">Sertularia neritina</name>
    <dbReference type="NCBI Taxonomy" id="10212"/>
    <lineage>
        <taxon>Eukaryota</taxon>
        <taxon>Metazoa</taxon>
        <taxon>Spiralia</taxon>
        <taxon>Lophotrochozoa</taxon>
        <taxon>Bryozoa</taxon>
        <taxon>Gymnolaemata</taxon>
        <taxon>Cheilostomatida</taxon>
        <taxon>Flustrina</taxon>
        <taxon>Buguloidea</taxon>
        <taxon>Bugulidae</taxon>
        <taxon>Bugula</taxon>
    </lineage>
</organism>
<reference evidence="1" key="1">
    <citation type="submission" date="2020-06" db="EMBL/GenBank/DDBJ databases">
        <title>Draft genome of Bugula neritina, a colonial animal packing powerful symbionts and potential medicines.</title>
        <authorList>
            <person name="Rayko M."/>
        </authorList>
    </citation>
    <scope>NUCLEOTIDE SEQUENCE [LARGE SCALE GENOMIC DNA]</scope>
    <source>
        <strain evidence="1">Kwan_BN1</strain>
    </source>
</reference>
<sequence length="94" mass="10090">MAEGSSDIDTRVLQAVQQNEEGASDSLLAQLLPDTELGKRVAAYNRLLQAGKLSLLKSGSEYIYKYKTKEEGGPSGDSQERLVFQIVSAAGNKG</sequence>
<name>A0A7J7JLR3_BUGNE</name>
<dbReference type="OrthoDB" id="613763at2759"/>
<dbReference type="InterPro" id="IPR007832">
    <property type="entry name" value="RNA_pol_Rpc34"/>
</dbReference>
<dbReference type="GO" id="GO:0006383">
    <property type="term" value="P:transcription by RNA polymerase III"/>
    <property type="evidence" value="ECO:0007669"/>
    <property type="project" value="InterPro"/>
</dbReference>
<dbReference type="InterPro" id="IPR036390">
    <property type="entry name" value="WH_DNA-bd_sf"/>
</dbReference>
<dbReference type="AlphaFoldDB" id="A0A7J7JLR3"/>
<keyword evidence="2" id="KW-1185">Reference proteome</keyword>
<accession>A0A7J7JLR3</accession>